<dbReference type="STRING" id="166423.A0A0N0BEX7"/>
<dbReference type="OrthoDB" id="360689at2759"/>
<keyword evidence="5" id="KW-0689">Ribosomal protein</keyword>
<organism evidence="5 6">
    <name type="scientific">Melipona quadrifasciata</name>
    <dbReference type="NCBI Taxonomy" id="166423"/>
    <lineage>
        <taxon>Eukaryota</taxon>
        <taxon>Metazoa</taxon>
        <taxon>Ecdysozoa</taxon>
        <taxon>Arthropoda</taxon>
        <taxon>Hexapoda</taxon>
        <taxon>Insecta</taxon>
        <taxon>Pterygota</taxon>
        <taxon>Neoptera</taxon>
        <taxon>Endopterygota</taxon>
        <taxon>Hymenoptera</taxon>
        <taxon>Apocrita</taxon>
        <taxon>Aculeata</taxon>
        <taxon>Apoidea</taxon>
        <taxon>Anthophila</taxon>
        <taxon>Apidae</taxon>
        <taxon>Melipona</taxon>
    </lineage>
</organism>
<dbReference type="InterPro" id="IPR047865">
    <property type="entry name" value="Ribosomal_uL10_bac_type"/>
</dbReference>
<evidence type="ECO:0000313" key="5">
    <source>
        <dbReference type="EMBL" id="KOX72542.1"/>
    </source>
</evidence>
<keyword evidence="5" id="KW-0687">Ribonucleoprotein</keyword>
<name>A0A0N0BEX7_9HYME</name>
<protein>
    <recommendedName>
        <fullName evidence="2">Large ribosomal subunit protein uL10m</fullName>
    </recommendedName>
    <alternativeName>
        <fullName evidence="3">39S ribosomal protein L10, mitochondrial</fullName>
    </alternativeName>
</protein>
<feature type="region of interest" description="Disordered" evidence="4">
    <location>
        <begin position="1119"/>
        <end position="1165"/>
    </location>
</feature>
<comment type="similarity">
    <text evidence="1">Belongs to the universal ribosomal protein uL10 family.</text>
</comment>
<accession>A0A0N0BEX7</accession>
<keyword evidence="6" id="KW-1185">Reference proteome</keyword>
<feature type="region of interest" description="Disordered" evidence="4">
    <location>
        <begin position="799"/>
        <end position="868"/>
    </location>
</feature>
<evidence type="ECO:0000256" key="1">
    <source>
        <dbReference type="ARBA" id="ARBA00008889"/>
    </source>
</evidence>
<dbReference type="AlphaFoldDB" id="A0A0N0BEX7"/>
<dbReference type="Gene3D" id="3.30.70.1730">
    <property type="match status" value="1"/>
</dbReference>
<feature type="compositionally biased region" description="Basic and acidic residues" evidence="4">
    <location>
        <begin position="847"/>
        <end position="868"/>
    </location>
</feature>
<evidence type="ECO:0000256" key="2">
    <source>
        <dbReference type="ARBA" id="ARBA00035707"/>
    </source>
</evidence>
<evidence type="ECO:0000256" key="4">
    <source>
        <dbReference type="SAM" id="MobiDB-lite"/>
    </source>
</evidence>
<dbReference type="EMBL" id="KQ435818">
    <property type="protein sequence ID" value="KOX72542.1"/>
    <property type="molecule type" value="Genomic_DNA"/>
</dbReference>
<dbReference type="Proteomes" id="UP000053105">
    <property type="component" value="Unassembled WGS sequence"/>
</dbReference>
<dbReference type="GO" id="GO:0005840">
    <property type="term" value="C:ribosome"/>
    <property type="evidence" value="ECO:0007669"/>
    <property type="project" value="UniProtKB-KW"/>
</dbReference>
<proteinExistence type="inferred from homology"/>
<evidence type="ECO:0000256" key="3">
    <source>
        <dbReference type="ARBA" id="ARBA00035716"/>
    </source>
</evidence>
<reference evidence="5 6" key="1">
    <citation type="submission" date="2015-07" db="EMBL/GenBank/DDBJ databases">
        <title>The genome of Melipona quadrifasciata.</title>
        <authorList>
            <person name="Pan H."/>
            <person name="Kapheim K."/>
        </authorList>
    </citation>
    <scope>NUCLEOTIDE SEQUENCE [LARGE SCALE GENOMIC DNA]</scope>
    <source>
        <strain evidence="5">0111107301</strain>
        <tissue evidence="5">Whole body</tissue>
    </source>
</reference>
<dbReference type="SUPFAM" id="SSF160369">
    <property type="entry name" value="Ribosomal protein L10-like"/>
    <property type="match status" value="1"/>
</dbReference>
<sequence>MITLKISPLQLTPNQLLYQQKRYRGKINIKKPKIYFKKKVLNELLTPFFINPNENKSLEQFCIESEKKKVEKPLGPYDQIIAREVRNWFDNSKMVVCLHVNSIKELDVFDIKVALFKENMHYKYYGTHIVNNVIKNSPYEALAPLVSKCTSFVFSPVINMIKLEKIIKKSKRMFIIGGVLEGQVLNSSDFLKYGRMDMVSVQLGLVQILQNAGGLNLNRQLTHHQTTLVSRLKQIVYLQNICKQSLKITPSRGPYVTKHTGHSIGSEFGRKGINDSQPAPAANLSMFAQEFVPQQDQSTNASRPNSIPKTIPVLPAVPPQNTHSPTKANLTSFVGQVGNLKEEELGRIFFILIFSEQHRNSGGFLRKYGSLIPQTYISTDRVTREEDVGYGNVIKRVRRLAEARQPEDDKLDFPRIRRYTFVGTATTTITTKSTKVYFTRRYFRITGNNQFLDFPTNSRSLLFREVTVVKAFFGQTSIGSFMGRCSRGRRYITVKYIIPSLLCLTITYDFTWQATSEDALCGSDTSRAETNLIRRPVQDHIPDTTDGHPTQLSLGYLEIVLAYVNLSADRTRESKTDVYKSREELTERRPRAIANLQGCQARRNNGSLRYRPHEEEEEEEEDEGIIKRTRSRVKRVDEEEAIASRGRSSRPFSNEMPDAGVAGSLRVLSQLYIEQGTVQHSLLLNNPWIKFGILQPQNSCRDLASSRASTREQKEQNRGQDIELIRAKDSWLSLTVELLRIAAYVLYIRTGRGRRHLPHGPPMDRHVPRSPEGVDVVRVPPVAVEVSIGEMQQLADQVQERVESQVEEAQPDQMVRGAAAARQRDSETSDDEWTERRVVAHSVLSESETKGERGVGPRPEQKDPKMDGIRVEKTGSVHRLFLGKSDSAELGSGNPRRKKELLQFSDKDGRFAINSDVSVREKQLGRHHKTLQRTQIAVPSPFSNVLLARAGGGRGTEKEGKKTAAKQFLLRVPGEHITFLQQLTLTRLINRRIYAEFRNAFNGNVIDTLARLSYIRAFAFALRYPPTKLLQIIERRDFRGSSHPLLPLASFIDRKSYKLPVRATLKGSIPASGSIPTNPRLTLNESNHVSVREDAAFAQGSGFIKIPDTHSLYEIFEEQSDSADAQQQEAPVDESREVVEARAPGEQAISGTMTSSRDKASRLGRRAEHRKSYLTLLILATAYMAGCRRVTENFHMHECYCTGCPKCRGQLAQKQQGQSNKRVNDLSSTCIRYGSYNRDLYPFRELRS</sequence>
<dbReference type="PANTHER" id="PTHR11560">
    <property type="entry name" value="39S RIBOSOMAL PROTEIN L10, MITOCHONDRIAL"/>
    <property type="match status" value="1"/>
</dbReference>
<gene>
    <name evidence="5" type="ORF">WN51_03074</name>
</gene>
<dbReference type="InterPro" id="IPR043141">
    <property type="entry name" value="Ribosomal_uL10-like_sf"/>
</dbReference>
<evidence type="ECO:0000313" key="6">
    <source>
        <dbReference type="Proteomes" id="UP000053105"/>
    </source>
</evidence>